<name>A0AAW9S830_9RHOB</name>
<gene>
    <name evidence="1" type="ORF">ABFB10_08140</name>
</gene>
<evidence type="ECO:0000313" key="1">
    <source>
        <dbReference type="EMBL" id="MEN9061016.1"/>
    </source>
</evidence>
<proteinExistence type="predicted"/>
<dbReference type="Proteomes" id="UP001428774">
    <property type="component" value="Unassembled WGS sequence"/>
</dbReference>
<accession>A0AAW9S830</accession>
<sequence>MVGDWSIGDAMALAQGARGEDPYGYRQEAITLMRLAESLSQ</sequence>
<reference evidence="1 2" key="1">
    <citation type="submission" date="2024-05" db="EMBL/GenBank/DDBJ databases">
        <title>Genome sequence of Ponticoccus litoralis KCCM 90028.</title>
        <authorList>
            <person name="Kim J.M."/>
            <person name="Lee J.K."/>
            <person name="Choi B.J."/>
            <person name="Bayburt H."/>
            <person name="Baek J.H."/>
            <person name="Jeon C.O."/>
        </authorList>
    </citation>
    <scope>NUCLEOTIDE SEQUENCE [LARGE SCALE GENOMIC DNA]</scope>
    <source>
        <strain evidence="1 2">KCCM 90028</strain>
    </source>
</reference>
<comment type="caution">
    <text evidence="1">The sequence shown here is derived from an EMBL/GenBank/DDBJ whole genome shotgun (WGS) entry which is preliminary data.</text>
</comment>
<evidence type="ECO:0000313" key="2">
    <source>
        <dbReference type="Proteomes" id="UP001428774"/>
    </source>
</evidence>
<dbReference type="AlphaFoldDB" id="A0AAW9S830"/>
<keyword evidence="2" id="KW-1185">Reference proteome</keyword>
<organism evidence="1 2">
    <name type="scientific">Ponticoccus litoralis</name>
    <dbReference type="NCBI Taxonomy" id="422297"/>
    <lineage>
        <taxon>Bacteria</taxon>
        <taxon>Pseudomonadati</taxon>
        <taxon>Pseudomonadota</taxon>
        <taxon>Alphaproteobacteria</taxon>
        <taxon>Rhodobacterales</taxon>
        <taxon>Roseobacteraceae</taxon>
        <taxon>Ponticoccus</taxon>
    </lineage>
</organism>
<dbReference type="EMBL" id="JBDNCH010000002">
    <property type="protein sequence ID" value="MEN9061016.1"/>
    <property type="molecule type" value="Genomic_DNA"/>
</dbReference>
<protein>
    <submittedName>
        <fullName evidence="1">Uncharacterized protein</fullName>
    </submittedName>
</protein>